<dbReference type="RefSeq" id="WP_069124736.1">
    <property type="nucleotide sequence ID" value="NZ_MARB01000010.1"/>
</dbReference>
<dbReference type="Proteomes" id="UP000094769">
    <property type="component" value="Unassembled WGS sequence"/>
</dbReference>
<name>A0A7Z0VM08_9GAMM</name>
<dbReference type="OrthoDB" id="6371755at2"/>
<evidence type="ECO:0000313" key="2">
    <source>
        <dbReference type="Proteomes" id="UP000094769"/>
    </source>
</evidence>
<evidence type="ECO:0008006" key="3">
    <source>
        <dbReference type="Google" id="ProtNLM"/>
    </source>
</evidence>
<reference evidence="1 2" key="1">
    <citation type="submission" date="2016-06" db="EMBL/GenBank/DDBJ databases">
        <title>Genome sequence of endosymbiont of Candidatus Endolucinida thiodiazotropha.</title>
        <authorList>
            <person name="Poehlein A."/>
            <person name="Koenig S."/>
            <person name="Heiden S.E."/>
            <person name="Thuermer A."/>
            <person name="Voget S."/>
            <person name="Daniel R."/>
            <person name="Markert S."/>
            <person name="Gros O."/>
            <person name="Schweder T."/>
        </authorList>
    </citation>
    <scope>NUCLEOTIDE SEQUENCE [LARGE SCALE GENOMIC DNA]</scope>
    <source>
        <strain evidence="1 2">COS</strain>
    </source>
</reference>
<gene>
    <name evidence="1" type="ORF">CODIS_21440</name>
</gene>
<sequence length="130" mass="14032">MYHKLFIIVSIFSFSFLFQGCGGGGGSSGGGTQEPVTFTAYTDLSWISPKTRTDGSYLISTSIAGYKVYYGNDNDNLKLLVDIQGTGIDEYRIGVPTAGSYFFAIAAYDTQGIEGELSNIELKDAISFDD</sequence>
<evidence type="ECO:0000313" key="1">
    <source>
        <dbReference type="EMBL" id="ODJ87726.1"/>
    </source>
</evidence>
<accession>A0A7Z0VM08</accession>
<dbReference type="InterPro" id="IPR013783">
    <property type="entry name" value="Ig-like_fold"/>
</dbReference>
<dbReference type="PROSITE" id="PS51257">
    <property type="entry name" value="PROKAR_LIPOPROTEIN"/>
    <property type="match status" value="1"/>
</dbReference>
<dbReference type="Gene3D" id="2.60.40.10">
    <property type="entry name" value="Immunoglobulins"/>
    <property type="match status" value="1"/>
</dbReference>
<proteinExistence type="predicted"/>
<comment type="caution">
    <text evidence="1">The sequence shown here is derived from an EMBL/GenBank/DDBJ whole genome shotgun (WGS) entry which is preliminary data.</text>
</comment>
<protein>
    <recommendedName>
        <fullName evidence="3">Fibronectin type-III domain-containing protein</fullName>
    </recommendedName>
</protein>
<keyword evidence="2" id="KW-1185">Reference proteome</keyword>
<dbReference type="EMBL" id="MARB01000010">
    <property type="protein sequence ID" value="ODJ87726.1"/>
    <property type="molecule type" value="Genomic_DNA"/>
</dbReference>
<dbReference type="AlphaFoldDB" id="A0A7Z0VM08"/>
<organism evidence="1 2">
    <name type="scientific">Candidatus Thiodiazotropha endolucinida</name>
    <dbReference type="NCBI Taxonomy" id="1655433"/>
    <lineage>
        <taxon>Bacteria</taxon>
        <taxon>Pseudomonadati</taxon>
        <taxon>Pseudomonadota</taxon>
        <taxon>Gammaproteobacteria</taxon>
        <taxon>Chromatiales</taxon>
        <taxon>Sedimenticolaceae</taxon>
        <taxon>Candidatus Thiodiazotropha</taxon>
    </lineage>
</organism>